<keyword evidence="2" id="KW-0812">Transmembrane</keyword>
<feature type="transmembrane region" description="Helical" evidence="2">
    <location>
        <begin position="140"/>
        <end position="169"/>
    </location>
</feature>
<feature type="region of interest" description="Disordered" evidence="1">
    <location>
        <begin position="1"/>
        <end position="20"/>
    </location>
</feature>
<reference evidence="3 4" key="1">
    <citation type="submission" date="2018-03" db="EMBL/GenBank/DDBJ databases">
        <title>Genomic Encyclopedia of Archaeal and Bacterial Type Strains, Phase II (KMG-II): from individual species to whole genera.</title>
        <authorList>
            <person name="Goeker M."/>
        </authorList>
    </citation>
    <scope>NUCLEOTIDE SEQUENCE [LARGE SCALE GENOMIC DNA]</scope>
    <source>
        <strain evidence="3 4">DSM 45312</strain>
    </source>
</reference>
<evidence type="ECO:0000313" key="3">
    <source>
        <dbReference type="EMBL" id="PSK98428.1"/>
    </source>
</evidence>
<feature type="transmembrane region" description="Helical" evidence="2">
    <location>
        <begin position="440"/>
        <end position="467"/>
    </location>
</feature>
<accession>A0A2P8DMI9</accession>
<feature type="transmembrane region" description="Helical" evidence="2">
    <location>
        <begin position="175"/>
        <end position="196"/>
    </location>
</feature>
<evidence type="ECO:0000256" key="2">
    <source>
        <dbReference type="SAM" id="Phobius"/>
    </source>
</evidence>
<name>A0A2P8DMI9_9ACTN</name>
<evidence type="ECO:0000313" key="4">
    <source>
        <dbReference type="Proteomes" id="UP000240542"/>
    </source>
</evidence>
<feature type="transmembrane region" description="Helical" evidence="2">
    <location>
        <begin position="403"/>
        <end position="428"/>
    </location>
</feature>
<keyword evidence="4" id="KW-1185">Reference proteome</keyword>
<dbReference type="OrthoDB" id="2014935at2"/>
<feature type="transmembrane region" description="Helical" evidence="2">
    <location>
        <begin position="312"/>
        <end position="338"/>
    </location>
</feature>
<dbReference type="Proteomes" id="UP000240542">
    <property type="component" value="Unassembled WGS sequence"/>
</dbReference>
<gene>
    <name evidence="3" type="ORF">CLV63_105102</name>
</gene>
<comment type="caution">
    <text evidence="3">The sequence shown here is derived from an EMBL/GenBank/DDBJ whole genome shotgun (WGS) entry which is preliminary data.</text>
</comment>
<dbReference type="EMBL" id="PYGA01000005">
    <property type="protein sequence ID" value="PSK98428.1"/>
    <property type="molecule type" value="Genomic_DNA"/>
</dbReference>
<proteinExistence type="predicted"/>
<keyword evidence="2" id="KW-1133">Transmembrane helix</keyword>
<feature type="transmembrane region" description="Helical" evidence="2">
    <location>
        <begin position="518"/>
        <end position="538"/>
    </location>
</feature>
<protein>
    <submittedName>
        <fullName evidence="3">ABC-2 type transport system permease protein</fullName>
    </submittedName>
</protein>
<organism evidence="3 4">
    <name type="scientific">Murinocardiopsis flavida</name>
    <dbReference type="NCBI Taxonomy" id="645275"/>
    <lineage>
        <taxon>Bacteria</taxon>
        <taxon>Bacillati</taxon>
        <taxon>Actinomycetota</taxon>
        <taxon>Actinomycetes</taxon>
        <taxon>Streptosporangiales</taxon>
        <taxon>Nocardiopsidaceae</taxon>
        <taxon>Murinocardiopsis</taxon>
    </lineage>
</organism>
<feature type="transmembrane region" description="Helical" evidence="2">
    <location>
        <begin position="99"/>
        <end position="119"/>
    </location>
</feature>
<dbReference type="AlphaFoldDB" id="A0A2P8DMI9"/>
<feature type="transmembrane region" description="Helical" evidence="2">
    <location>
        <begin position="358"/>
        <end position="379"/>
    </location>
</feature>
<sequence>MSAAARTGAPRRPTGGSGRFTGAAGPARLVLRRDRVLLVLWLLVTAGIVIGGAAAVDGTYPTAQARQDRFDQVATIPMFMLLQSRAFDTTAAALAAQQAFGGATMCAGLGAVLLLVRHTRTEEQAGRSELLGGTAIGRHAPLAAALAVVLGAGVLLAAVTAAGLVATGMPGPGSVALGLVVGGAVWIAAALAAVAVQLTTRTGAAAAIAFGLFYMLHLVRGIGAMGGPGAAWLTWVSPNGWLENVRPYADERWWPFALVLVWTAALAAAAFALAERRDLGSAVLPARRGPAVAPPGLRSVPALAWRSTRGPLAAWLGAVAVMGAAMGYVGAGAMAEYADAEWVRVLAAGLGVPPADSFFVYVVFVAVFPIAAHAILTALRMRTEEAAGLGELLLSGPTARTRWALAHLGAAFGCPVLLLATLGAAVGAGSALAGGPVGDIVRFAAFTVTLVPAVWVVVGATVLAFGLAPRACAVVAWAVLGVGIGTEIAVKLGVLPEWTFLVVSPFAHVNPYFQPVPVGYPLLVLLAAALTAAGLAALRRRDLPA</sequence>
<feature type="transmembrane region" description="Helical" evidence="2">
    <location>
        <begin position="253"/>
        <end position="274"/>
    </location>
</feature>
<feature type="transmembrane region" description="Helical" evidence="2">
    <location>
        <begin position="208"/>
        <end position="233"/>
    </location>
</feature>
<dbReference type="RefSeq" id="WP_106582516.1">
    <property type="nucleotide sequence ID" value="NZ_PYGA01000005.1"/>
</dbReference>
<feature type="transmembrane region" description="Helical" evidence="2">
    <location>
        <begin position="36"/>
        <end position="56"/>
    </location>
</feature>
<feature type="transmembrane region" description="Helical" evidence="2">
    <location>
        <begin position="474"/>
        <end position="498"/>
    </location>
</feature>
<keyword evidence="2" id="KW-0472">Membrane</keyword>
<feature type="compositionally biased region" description="Low complexity" evidence="1">
    <location>
        <begin position="1"/>
        <end position="14"/>
    </location>
</feature>
<evidence type="ECO:0000256" key="1">
    <source>
        <dbReference type="SAM" id="MobiDB-lite"/>
    </source>
</evidence>